<evidence type="ECO:0000313" key="2">
    <source>
        <dbReference type="EMBL" id="CAK0790212.1"/>
    </source>
</evidence>
<feature type="compositionally biased region" description="Basic and acidic residues" evidence="1">
    <location>
        <begin position="213"/>
        <end position="224"/>
    </location>
</feature>
<evidence type="ECO:0000313" key="3">
    <source>
        <dbReference type="Proteomes" id="UP001189429"/>
    </source>
</evidence>
<comment type="caution">
    <text evidence="2">The sequence shown here is derived from an EMBL/GenBank/DDBJ whole genome shotgun (WGS) entry which is preliminary data.</text>
</comment>
<protein>
    <submittedName>
        <fullName evidence="2">Uncharacterized protein</fullName>
    </submittedName>
</protein>
<sequence>RADHQMFLEHSLVGPIGKPGRFASVRGRGPPPLVGRILPLTVRGLVDSSAGARLTSRGGVPPLCAREVPPGKRTETGPTTSSPPPPAPGRRRRRVPCGEPPGPAATERAGGGEFGTTAQWTQVVRRLPKRAPEASRAPAAPLAQEGQGEALARARLAAASLLKKLGVQCASRGGSGPIGIGLGQDPQGYSNQYQGLKTAPGRRHRGRPSWSECLRDARRQGAAA</sequence>
<feature type="region of interest" description="Disordered" evidence="1">
    <location>
        <begin position="52"/>
        <end position="116"/>
    </location>
</feature>
<feature type="region of interest" description="Disordered" evidence="1">
    <location>
        <begin position="181"/>
        <end position="224"/>
    </location>
</feature>
<dbReference type="Proteomes" id="UP001189429">
    <property type="component" value="Unassembled WGS sequence"/>
</dbReference>
<reference evidence="2" key="1">
    <citation type="submission" date="2023-10" db="EMBL/GenBank/DDBJ databases">
        <authorList>
            <person name="Chen Y."/>
            <person name="Shah S."/>
            <person name="Dougan E. K."/>
            <person name="Thang M."/>
            <person name="Chan C."/>
        </authorList>
    </citation>
    <scope>NUCLEOTIDE SEQUENCE [LARGE SCALE GENOMIC DNA]</scope>
</reference>
<evidence type="ECO:0000256" key="1">
    <source>
        <dbReference type="SAM" id="MobiDB-lite"/>
    </source>
</evidence>
<accession>A0ABN9PIV2</accession>
<organism evidence="2 3">
    <name type="scientific">Prorocentrum cordatum</name>
    <dbReference type="NCBI Taxonomy" id="2364126"/>
    <lineage>
        <taxon>Eukaryota</taxon>
        <taxon>Sar</taxon>
        <taxon>Alveolata</taxon>
        <taxon>Dinophyceae</taxon>
        <taxon>Prorocentrales</taxon>
        <taxon>Prorocentraceae</taxon>
        <taxon>Prorocentrum</taxon>
    </lineage>
</organism>
<name>A0ABN9PIV2_9DINO</name>
<feature type="non-terminal residue" evidence="2">
    <location>
        <position position="1"/>
    </location>
</feature>
<gene>
    <name evidence="2" type="ORF">PCOR1329_LOCUS1553</name>
</gene>
<proteinExistence type="predicted"/>
<dbReference type="EMBL" id="CAUYUJ010000380">
    <property type="protein sequence ID" value="CAK0790212.1"/>
    <property type="molecule type" value="Genomic_DNA"/>
</dbReference>
<keyword evidence="3" id="KW-1185">Reference proteome</keyword>